<dbReference type="EMBL" id="VSSQ01066568">
    <property type="protein sequence ID" value="MPN19084.1"/>
    <property type="molecule type" value="Genomic_DNA"/>
</dbReference>
<evidence type="ECO:0000313" key="1">
    <source>
        <dbReference type="EMBL" id="MPN19084.1"/>
    </source>
</evidence>
<reference evidence="1" key="1">
    <citation type="submission" date="2019-08" db="EMBL/GenBank/DDBJ databases">
        <authorList>
            <person name="Kucharzyk K."/>
            <person name="Murdoch R.W."/>
            <person name="Higgins S."/>
            <person name="Loffler F."/>
        </authorList>
    </citation>
    <scope>NUCLEOTIDE SEQUENCE</scope>
</reference>
<accession>A0A645G4L4</accession>
<organism evidence="1">
    <name type="scientific">bioreactor metagenome</name>
    <dbReference type="NCBI Taxonomy" id="1076179"/>
    <lineage>
        <taxon>unclassified sequences</taxon>
        <taxon>metagenomes</taxon>
        <taxon>ecological metagenomes</taxon>
    </lineage>
</organism>
<dbReference type="AlphaFoldDB" id="A0A645G4L4"/>
<proteinExistence type="predicted"/>
<protein>
    <submittedName>
        <fullName evidence="1">Uncharacterized protein</fullName>
    </submittedName>
</protein>
<sequence>MLPADHAGYFFVFYDLVGIFFDIAKSFLRIAETGLKIAAVKHADIEKVFILIGTVGLNAERMAAHFPAGKPCSRPIGCGVIIGRAEQNDLRLFVFTVASDKIQNVLIHPTTPVSF</sequence>
<name>A0A645G4L4_9ZZZZ</name>
<gene>
    <name evidence="1" type="ORF">SDC9_166450</name>
</gene>
<comment type="caution">
    <text evidence="1">The sequence shown here is derived from an EMBL/GenBank/DDBJ whole genome shotgun (WGS) entry which is preliminary data.</text>
</comment>